<organism evidence="4 5">
    <name type="scientific">Clostridium magnum DSM 2767</name>
    <dbReference type="NCBI Taxonomy" id="1121326"/>
    <lineage>
        <taxon>Bacteria</taxon>
        <taxon>Bacillati</taxon>
        <taxon>Bacillota</taxon>
        <taxon>Clostridia</taxon>
        <taxon>Eubacteriales</taxon>
        <taxon>Clostridiaceae</taxon>
        <taxon>Clostridium</taxon>
    </lineage>
</organism>
<feature type="transmembrane region" description="Helical" evidence="2">
    <location>
        <begin position="153"/>
        <end position="171"/>
    </location>
</feature>
<protein>
    <submittedName>
        <fullName evidence="4">VanZ like family protein</fullName>
    </submittedName>
</protein>
<dbReference type="PIRSF" id="PIRSF019083">
    <property type="entry name" value="UCP019083_VanZ"/>
    <property type="match status" value="1"/>
</dbReference>
<name>A0A162RDY3_9CLOT</name>
<dbReference type="OrthoDB" id="291892at2"/>
<dbReference type="EMBL" id="LWAE01000007">
    <property type="protein sequence ID" value="KZL89760.1"/>
    <property type="molecule type" value="Genomic_DNA"/>
</dbReference>
<evidence type="ECO:0000256" key="1">
    <source>
        <dbReference type="SAM" id="MobiDB-lite"/>
    </source>
</evidence>
<dbReference type="InterPro" id="IPR006976">
    <property type="entry name" value="VanZ-like"/>
</dbReference>
<sequence>MKKVLSIVLCVLWMGFIFYNSSNNGEISEDRSHALLNSIKNQYHKLKSFQPAAEKPQNNDMSLKESSKGTKAKTSKAVNSKKEEEFNKILRKNAHAFEYFILAIVVGALLFSFNMKGKSALIYIMFICLFYAVMDEFHQIFVSGRSSLVSDVLIDFLGSVIGIFVFYLFYYKVYRMKFK</sequence>
<dbReference type="STRING" id="1121326.CLMAG_47580"/>
<feature type="transmembrane region" description="Helical" evidence="2">
    <location>
        <begin position="96"/>
        <end position="113"/>
    </location>
</feature>
<comment type="caution">
    <text evidence="4">The sequence shown here is derived from an EMBL/GenBank/DDBJ whole genome shotgun (WGS) entry which is preliminary data.</text>
</comment>
<gene>
    <name evidence="4" type="ORF">CLMAG_47580</name>
</gene>
<evidence type="ECO:0000259" key="3">
    <source>
        <dbReference type="Pfam" id="PF04892"/>
    </source>
</evidence>
<reference evidence="4 5" key="1">
    <citation type="submission" date="2016-04" db="EMBL/GenBank/DDBJ databases">
        <title>Genome sequence of Clostridium magnum DSM 2767.</title>
        <authorList>
            <person name="Poehlein A."/>
            <person name="Uhlig R."/>
            <person name="Fischer R."/>
            <person name="Bahl H."/>
            <person name="Daniel R."/>
        </authorList>
    </citation>
    <scope>NUCLEOTIDE SEQUENCE [LARGE SCALE GENOMIC DNA]</scope>
    <source>
        <strain evidence="4 5">DSM 2767</strain>
    </source>
</reference>
<feature type="transmembrane region" description="Helical" evidence="2">
    <location>
        <begin position="120"/>
        <end position="141"/>
    </location>
</feature>
<feature type="domain" description="VanZ-like" evidence="3">
    <location>
        <begin position="7"/>
        <end position="169"/>
    </location>
</feature>
<evidence type="ECO:0000256" key="2">
    <source>
        <dbReference type="SAM" id="Phobius"/>
    </source>
</evidence>
<keyword evidence="2" id="KW-0472">Membrane</keyword>
<evidence type="ECO:0000313" key="4">
    <source>
        <dbReference type="EMBL" id="KZL89760.1"/>
    </source>
</evidence>
<dbReference type="RefSeq" id="WP_066627973.1">
    <property type="nucleotide sequence ID" value="NZ_FQXL01000006.1"/>
</dbReference>
<keyword evidence="2" id="KW-1133">Transmembrane helix</keyword>
<dbReference type="InterPro" id="IPR016747">
    <property type="entry name" value="Phosphotransbutyrylase"/>
</dbReference>
<keyword evidence="5" id="KW-1185">Reference proteome</keyword>
<dbReference type="NCBIfam" id="NF037970">
    <property type="entry name" value="vanZ_1"/>
    <property type="match status" value="1"/>
</dbReference>
<accession>A0A162RDY3</accession>
<dbReference type="PATRIC" id="fig|1121326.3.peg.4825"/>
<dbReference type="AlphaFoldDB" id="A0A162RDY3"/>
<keyword evidence="2" id="KW-0812">Transmembrane</keyword>
<evidence type="ECO:0000313" key="5">
    <source>
        <dbReference type="Proteomes" id="UP000076603"/>
    </source>
</evidence>
<proteinExistence type="predicted"/>
<feature type="region of interest" description="Disordered" evidence="1">
    <location>
        <begin position="52"/>
        <end position="79"/>
    </location>
</feature>
<dbReference type="Proteomes" id="UP000076603">
    <property type="component" value="Unassembled WGS sequence"/>
</dbReference>
<dbReference type="Pfam" id="PF04892">
    <property type="entry name" value="VanZ"/>
    <property type="match status" value="1"/>
</dbReference>